<dbReference type="GO" id="GO:0008295">
    <property type="term" value="P:spermidine biosynthetic process"/>
    <property type="evidence" value="ECO:0007669"/>
    <property type="project" value="UniProtKB-UniRule"/>
</dbReference>
<dbReference type="EMBL" id="JACHGH010000001">
    <property type="protein sequence ID" value="MBB6452103.1"/>
    <property type="molecule type" value="Genomic_DNA"/>
</dbReference>
<keyword evidence="4" id="KW-0745">Spermidine biosynthesis</keyword>
<sequence>MIDAKYGVMMLQMTAENKSKMIYWASGIVSICGIIFEVLFGALGSYILGDGVKQYTLTISIFLTGMGIGASFSERITKNLILSFVWIEFLVAIIGGFSSFTMFGITAFLPGGSDALFLYMVTFIIGALTGVELPVLIRKANDLGVALNKSTARVLFSDYAGGLIGGLLFVFLLRPEFGMVKTAFFVGLINLSVALFILWMFREEIKGWKKHGFAGISIGVVLIGGLFFGEELAFSFEQKMYRDPIIYMDESKYQKIVLTKDQGDTRLFLNGGLQFSSTDEYRYHEVLVHPVMSQVDSHDQILVLGGGDGLVVRELLKYNDIQNITLVDLDPAVVNLAKNNHHLLNLNENALSHDKVHIIHQDAFQFLESTTRQYDVIIVDLPDPNNEGLNKLYTWEFYSLIRNRLEPTGATMVQATSPVFAPKVYWTISKTIESTGMKVENFHVDIPSFGNWGFVMAGRNPVRTEELVVEVETKFLTSEMIIGLTKFGKDEDSYIEEKGNLLVLKPNTLIDPHLIQKYEDAWNNY</sequence>
<name>A0A841Q1I5_9BACI</name>
<comment type="similarity">
    <text evidence="1 4">Belongs to the spermidine/spermine synthase family.</text>
</comment>
<dbReference type="InterPro" id="IPR030374">
    <property type="entry name" value="PABS"/>
</dbReference>
<evidence type="ECO:0000256" key="5">
    <source>
        <dbReference type="PROSITE-ProRule" id="PRU00354"/>
    </source>
</evidence>
<feature type="transmembrane region" description="Helical" evidence="4">
    <location>
        <begin position="84"/>
        <end position="109"/>
    </location>
</feature>
<keyword evidence="4" id="KW-0472">Membrane</keyword>
<dbReference type="NCBIfam" id="NF002956">
    <property type="entry name" value="PRK03612.1"/>
    <property type="match status" value="1"/>
</dbReference>
<feature type="transmembrane region" description="Helical" evidence="4">
    <location>
        <begin position="179"/>
        <end position="201"/>
    </location>
</feature>
<dbReference type="AlphaFoldDB" id="A0A841Q1I5"/>
<dbReference type="SUPFAM" id="SSF53335">
    <property type="entry name" value="S-adenosyl-L-methionine-dependent methyltransferases"/>
    <property type="match status" value="1"/>
</dbReference>
<proteinExistence type="inferred from homology"/>
<comment type="subunit">
    <text evidence="4">Homodimer or homotetramer.</text>
</comment>
<dbReference type="GO" id="GO:0010487">
    <property type="term" value="F:thermospermine synthase activity"/>
    <property type="evidence" value="ECO:0007669"/>
    <property type="project" value="UniProtKB-ARBA"/>
</dbReference>
<dbReference type="Gene3D" id="3.40.50.150">
    <property type="entry name" value="Vaccinia Virus protein VP39"/>
    <property type="match status" value="1"/>
</dbReference>
<dbReference type="Proteomes" id="UP000581688">
    <property type="component" value="Unassembled WGS sequence"/>
</dbReference>
<evidence type="ECO:0000256" key="3">
    <source>
        <dbReference type="ARBA" id="ARBA00023115"/>
    </source>
</evidence>
<dbReference type="GO" id="GO:0004766">
    <property type="term" value="F:spermidine synthase activity"/>
    <property type="evidence" value="ECO:0007669"/>
    <property type="project" value="UniProtKB-UniRule"/>
</dbReference>
<comment type="caution">
    <text evidence="7">The sequence shown here is derived from an EMBL/GenBank/DDBJ whole genome shotgun (WGS) entry which is preliminary data.</text>
</comment>
<feature type="transmembrane region" description="Helical" evidence="4">
    <location>
        <begin position="154"/>
        <end position="173"/>
    </location>
</feature>
<dbReference type="NCBIfam" id="NF037959">
    <property type="entry name" value="MFS_SpdSyn"/>
    <property type="match status" value="1"/>
</dbReference>
<feature type="transmembrane region" description="Helical" evidence="4">
    <location>
        <begin position="21"/>
        <end position="48"/>
    </location>
</feature>
<dbReference type="HAMAP" id="MF_00198">
    <property type="entry name" value="Spermidine_synth"/>
    <property type="match status" value="1"/>
</dbReference>
<feature type="domain" description="PABS" evidence="6">
    <location>
        <begin position="224"/>
        <end position="459"/>
    </location>
</feature>
<dbReference type="InterPro" id="IPR029063">
    <property type="entry name" value="SAM-dependent_MTases_sf"/>
</dbReference>
<dbReference type="PANTHER" id="PTHR43317:SF1">
    <property type="entry name" value="THERMOSPERMINE SYNTHASE ACAULIS5"/>
    <property type="match status" value="1"/>
</dbReference>
<evidence type="ECO:0000313" key="8">
    <source>
        <dbReference type="Proteomes" id="UP000581688"/>
    </source>
</evidence>
<evidence type="ECO:0000256" key="4">
    <source>
        <dbReference type="HAMAP-Rule" id="MF_00198"/>
    </source>
</evidence>
<gene>
    <name evidence="4" type="primary">speE</name>
    <name evidence="7" type="ORF">HNQ94_000524</name>
</gene>
<feature type="binding site" evidence="4">
    <location>
        <begin position="362"/>
        <end position="363"/>
    </location>
    <ligand>
        <name>S-methyl-5'-thioadenosine</name>
        <dbReference type="ChEBI" id="CHEBI:17509"/>
    </ligand>
</feature>
<comment type="subcellular location">
    <subcellularLocation>
        <location evidence="4">Cell membrane</location>
        <topology evidence="4">Multi-pass membrane protein</topology>
    </subcellularLocation>
</comment>
<dbReference type="PROSITE" id="PS01330">
    <property type="entry name" value="PABS_1"/>
    <property type="match status" value="1"/>
</dbReference>
<evidence type="ECO:0000259" key="6">
    <source>
        <dbReference type="PROSITE" id="PS51006"/>
    </source>
</evidence>
<comment type="catalytic activity">
    <reaction evidence="4">
        <text>S-adenosyl 3-(methylsulfanyl)propylamine + putrescine = S-methyl-5'-thioadenosine + spermidine + H(+)</text>
        <dbReference type="Rhea" id="RHEA:12721"/>
        <dbReference type="ChEBI" id="CHEBI:15378"/>
        <dbReference type="ChEBI" id="CHEBI:17509"/>
        <dbReference type="ChEBI" id="CHEBI:57443"/>
        <dbReference type="ChEBI" id="CHEBI:57834"/>
        <dbReference type="ChEBI" id="CHEBI:326268"/>
        <dbReference type="EC" id="2.5.1.16"/>
    </reaction>
</comment>
<feature type="transmembrane region" description="Helical" evidence="4">
    <location>
        <begin position="213"/>
        <end position="229"/>
    </location>
</feature>
<feature type="binding site" evidence="4">
    <location>
        <position position="254"/>
    </location>
    <ligand>
        <name>S-methyl-5'-thioadenosine</name>
        <dbReference type="ChEBI" id="CHEBI:17509"/>
    </ligand>
</feature>
<keyword evidence="2 4" id="KW-0808">Transferase</keyword>
<dbReference type="GO" id="GO:0005886">
    <property type="term" value="C:plasma membrane"/>
    <property type="evidence" value="ECO:0007669"/>
    <property type="project" value="UniProtKB-SubCell"/>
</dbReference>
<dbReference type="InterPro" id="IPR030373">
    <property type="entry name" value="PABS_CS"/>
</dbReference>
<dbReference type="UniPathway" id="UPA00248">
    <property type="reaction ID" value="UER00314"/>
</dbReference>
<evidence type="ECO:0000256" key="1">
    <source>
        <dbReference type="ARBA" id="ARBA00007867"/>
    </source>
</evidence>
<comment type="function">
    <text evidence="4">Catalyzes the irreversible transfer of a propylamine group from the amino donor S-adenosylmethioninamine (decarboxy-AdoMet) to putrescine (1,4-diaminobutane) to yield spermidine.</text>
</comment>
<dbReference type="PANTHER" id="PTHR43317">
    <property type="entry name" value="THERMOSPERMINE SYNTHASE ACAULIS5"/>
    <property type="match status" value="1"/>
</dbReference>
<comment type="caution">
    <text evidence="4">Lacks conserved residue(s) required for the propagation of feature annotation.</text>
</comment>
<evidence type="ECO:0000256" key="2">
    <source>
        <dbReference type="ARBA" id="ARBA00022679"/>
    </source>
</evidence>
<feature type="transmembrane region" description="Helical" evidence="4">
    <location>
        <begin position="115"/>
        <end position="133"/>
    </location>
</feature>
<dbReference type="FunFam" id="3.40.50.150:FF:000088">
    <property type="entry name" value="Polyamine aminopropyltransferase"/>
    <property type="match status" value="1"/>
</dbReference>
<protein>
    <recommendedName>
        <fullName evidence="4">Polyamine aminopropyltransferase</fullName>
    </recommendedName>
    <alternativeName>
        <fullName evidence="4">Putrescine aminopropyltransferase</fullName>
        <shortName evidence="4">PAPT</shortName>
    </alternativeName>
    <alternativeName>
        <fullName evidence="4">Spermidine synthase</fullName>
        <shortName evidence="4">SPDS</shortName>
        <shortName evidence="4">SPDSY</shortName>
        <ecNumber evidence="4">2.5.1.16</ecNumber>
    </alternativeName>
</protein>
<keyword evidence="4" id="KW-1133">Transmembrane helix</keyword>
<evidence type="ECO:0000313" key="7">
    <source>
        <dbReference type="EMBL" id="MBB6452103.1"/>
    </source>
</evidence>
<keyword evidence="8" id="KW-1185">Reference proteome</keyword>
<keyword evidence="4" id="KW-0812">Transmembrane</keyword>
<feature type="binding site" evidence="4">
    <location>
        <position position="284"/>
    </location>
    <ligand>
        <name>spermidine</name>
        <dbReference type="ChEBI" id="CHEBI:57834"/>
    </ligand>
</feature>
<reference evidence="7 8" key="1">
    <citation type="submission" date="2020-08" db="EMBL/GenBank/DDBJ databases">
        <title>Genomic Encyclopedia of Type Strains, Phase IV (KMG-IV): sequencing the most valuable type-strain genomes for metagenomic binning, comparative biology and taxonomic classification.</title>
        <authorList>
            <person name="Goeker M."/>
        </authorList>
    </citation>
    <scope>NUCLEOTIDE SEQUENCE [LARGE SCALE GENOMIC DNA]</scope>
    <source>
        <strain evidence="7 8">DSM 19612</strain>
    </source>
</reference>
<keyword evidence="4" id="KW-1003">Cell membrane</keyword>
<feature type="transmembrane region" description="Helical" evidence="4">
    <location>
        <begin position="54"/>
        <end position="72"/>
    </location>
</feature>
<accession>A0A841Q1I5</accession>
<feature type="binding site" evidence="4">
    <location>
        <position position="328"/>
    </location>
    <ligand>
        <name>S-methyl-5'-thioadenosine</name>
        <dbReference type="ChEBI" id="CHEBI:17509"/>
    </ligand>
</feature>
<feature type="binding site" evidence="4">
    <location>
        <position position="308"/>
    </location>
    <ligand>
        <name>spermidine</name>
        <dbReference type="ChEBI" id="CHEBI:57834"/>
    </ligand>
</feature>
<feature type="active site" description="Proton acceptor" evidence="4 5">
    <location>
        <position position="380"/>
    </location>
</feature>
<dbReference type="EC" id="2.5.1.16" evidence="4"/>
<comment type="pathway">
    <text evidence="4">Amine and polyamine biosynthesis; spermidine biosynthesis; spermidine from putrescine: step 1/1.</text>
</comment>
<dbReference type="InterPro" id="IPR001045">
    <property type="entry name" value="Spermi_synthase"/>
</dbReference>
<dbReference type="PROSITE" id="PS51006">
    <property type="entry name" value="PABS_2"/>
    <property type="match status" value="1"/>
</dbReference>
<dbReference type="CDD" id="cd02440">
    <property type="entry name" value="AdoMet_MTases"/>
    <property type="match status" value="1"/>
</dbReference>
<organism evidence="7 8">
    <name type="scientific">Salirhabdus euzebyi</name>
    <dbReference type="NCBI Taxonomy" id="394506"/>
    <lineage>
        <taxon>Bacteria</taxon>
        <taxon>Bacillati</taxon>
        <taxon>Bacillota</taxon>
        <taxon>Bacilli</taxon>
        <taxon>Bacillales</taxon>
        <taxon>Bacillaceae</taxon>
        <taxon>Salirhabdus</taxon>
    </lineage>
</organism>
<keyword evidence="3 4" id="KW-0620">Polyamine biosynthesis</keyword>
<dbReference type="Pfam" id="PF01564">
    <property type="entry name" value="Spermine_synth"/>
    <property type="match status" value="1"/>
</dbReference>